<keyword evidence="3" id="KW-0472">Membrane</keyword>
<dbReference type="InterPro" id="IPR032675">
    <property type="entry name" value="LRR_dom_sf"/>
</dbReference>
<proteinExistence type="predicted"/>
<protein>
    <submittedName>
        <fullName evidence="6">MucBP domain-containing protein</fullName>
    </submittedName>
</protein>
<feature type="domain" description="MucBP" evidence="5">
    <location>
        <begin position="359"/>
        <end position="420"/>
    </location>
</feature>
<keyword evidence="3" id="KW-1133">Transmembrane helix</keyword>
<sequence length="512" mass="56373">MKMSKYILLGTTILYLANPLVALADENIKKNTSNVSKNEGNNLNDLSVANKFSTDESVDSWLPDKNLQKALLEVMKIFEDKDTGKPMLPEDATVDEITKELAQKIYQGSYDQDFGLLKNRGIKDLTGLNFFQGLFYEGGDLSNNEIETIDPIIDASLIGYKGFMNLDGNHIVDASKSEDINASPLLNQTRDYGVINITGPKYIFNNPIKLGEYRGNVSKENITSIKVDGSSQGEFLESSNAFQFNDLTYGKHFVEIKWSDDTMESRNLFPLFSGKLTFILNYIPPMTGNVTVYYQNLNGGNIADSEVLSGNVGDEYETKQKKIDGYTFKEVQGNPTGKFTDQEQTVTYVYTKDPVKGADVTAKYVDESGKEIAQSEVKSGNIGDKYTTEKKDIKGYTFKEVEGSITGTLSDKAQTVTYIYVKNDDSENQTDPSEPAKPDNSGDTDNPVNNSDSNDADKTTDSNSTIKNVVNNVVEGAKTLLPKTAAEKLTLTGALGAVVVSLVGIIIFNKRK</sequence>
<dbReference type="Pfam" id="PF06458">
    <property type="entry name" value="MucBP"/>
    <property type="match status" value="2"/>
</dbReference>
<accession>A0A6G8B018</accession>
<feature type="transmembrane region" description="Helical" evidence="3">
    <location>
        <begin position="489"/>
        <end position="508"/>
    </location>
</feature>
<feature type="region of interest" description="Disordered" evidence="2">
    <location>
        <begin position="423"/>
        <end position="464"/>
    </location>
</feature>
<keyword evidence="4" id="KW-0732">Signal</keyword>
<feature type="signal peptide" evidence="4">
    <location>
        <begin position="1"/>
        <end position="24"/>
    </location>
</feature>
<evidence type="ECO:0000256" key="1">
    <source>
        <dbReference type="ARBA" id="ARBA00022737"/>
    </source>
</evidence>
<keyword evidence="1" id="KW-0677">Repeat</keyword>
<reference evidence="6 7" key="1">
    <citation type="submission" date="2020-03" db="EMBL/GenBank/DDBJ databases">
        <title>Weissella sp. nov., isolated from Cybister lewisianus.</title>
        <authorList>
            <person name="Hyun D.-W."/>
            <person name="Bae J.-W."/>
        </authorList>
    </citation>
    <scope>NUCLEOTIDE SEQUENCE [LARGE SCALE GENOMIC DNA]</scope>
    <source>
        <strain evidence="6 7">HDW19</strain>
    </source>
</reference>
<feature type="domain" description="MucBP" evidence="5">
    <location>
        <begin position="289"/>
        <end position="351"/>
    </location>
</feature>
<dbReference type="RefSeq" id="WP_166010290.1">
    <property type="nucleotide sequence ID" value="NZ_CP049888.1"/>
</dbReference>
<dbReference type="KEGG" id="wco:G7084_04080"/>
<feature type="chain" id="PRO_5026198461" evidence="4">
    <location>
        <begin position="25"/>
        <end position="512"/>
    </location>
</feature>
<dbReference type="Gene3D" id="3.10.20.320">
    <property type="entry name" value="Putative peptidoglycan bound protein (lpxtg motif)"/>
    <property type="match status" value="2"/>
</dbReference>
<evidence type="ECO:0000256" key="3">
    <source>
        <dbReference type="SAM" id="Phobius"/>
    </source>
</evidence>
<evidence type="ECO:0000313" key="7">
    <source>
        <dbReference type="Proteomes" id="UP000500741"/>
    </source>
</evidence>
<feature type="compositionally biased region" description="Polar residues" evidence="2">
    <location>
        <begin position="441"/>
        <end position="453"/>
    </location>
</feature>
<keyword evidence="3" id="KW-0812">Transmembrane</keyword>
<dbReference type="AlphaFoldDB" id="A0A6G8B018"/>
<keyword evidence="7" id="KW-1185">Reference proteome</keyword>
<organism evidence="6 7">
    <name type="scientific">Weissella coleopterorum</name>
    <dbReference type="NCBI Taxonomy" id="2714949"/>
    <lineage>
        <taxon>Bacteria</taxon>
        <taxon>Bacillati</taxon>
        <taxon>Bacillota</taxon>
        <taxon>Bacilli</taxon>
        <taxon>Lactobacillales</taxon>
        <taxon>Lactobacillaceae</taxon>
        <taxon>Weissella</taxon>
    </lineage>
</organism>
<evidence type="ECO:0000313" key="6">
    <source>
        <dbReference type="EMBL" id="QIL50562.1"/>
    </source>
</evidence>
<dbReference type="InterPro" id="IPR009459">
    <property type="entry name" value="MucBP_dom"/>
</dbReference>
<gene>
    <name evidence="6" type="ORF">G7084_04080</name>
</gene>
<dbReference type="EMBL" id="CP049888">
    <property type="protein sequence ID" value="QIL50562.1"/>
    <property type="molecule type" value="Genomic_DNA"/>
</dbReference>
<evidence type="ECO:0000256" key="4">
    <source>
        <dbReference type="SAM" id="SignalP"/>
    </source>
</evidence>
<name>A0A6G8B018_9LACO</name>
<dbReference type="Proteomes" id="UP000500741">
    <property type="component" value="Chromosome"/>
</dbReference>
<evidence type="ECO:0000259" key="5">
    <source>
        <dbReference type="Pfam" id="PF06458"/>
    </source>
</evidence>
<dbReference type="Gene3D" id="3.80.10.10">
    <property type="entry name" value="Ribonuclease Inhibitor"/>
    <property type="match status" value="1"/>
</dbReference>
<evidence type="ECO:0000256" key="2">
    <source>
        <dbReference type="SAM" id="MobiDB-lite"/>
    </source>
</evidence>